<keyword evidence="1" id="KW-0813">Transport</keyword>
<dbReference type="PROSITE" id="PS00211">
    <property type="entry name" value="ABC_TRANSPORTER_1"/>
    <property type="match status" value="1"/>
</dbReference>
<sequence>MTSSHNDSGAVLQLRGLCKHYGAGPTLLKALDGVDLDVTPGQLFGLIGHNGAGKSTLFKLLLGLIRPTAGSLRVLGEPVDGPRFRELRRLLGYLPENLVLYDNLSGLETLQFFARLKGAPLAQCEPLLDQVGLATAGRRAVREYSKGMRQRLGFAQALLGEPRLLLLDEPTTGLDPAAIRDFYQQLDALRARGVTLVISSHILAELQGRVDALAMLSAGRLKAQGTVQALRERSAMPLRFLLSGTPAQLDALPQQLSGLMERLQLQCVGTGQACLRCPRELKMPVLQRLSALALADLSIQEPSLEDVYFELREAA</sequence>
<dbReference type="EMBL" id="JBDPZC010000006">
    <property type="protein sequence ID" value="MEO3713840.1"/>
    <property type="molecule type" value="Genomic_DNA"/>
</dbReference>
<dbReference type="PANTHER" id="PTHR42939:SF1">
    <property type="entry name" value="ABC TRANSPORTER ATP-BINDING PROTEIN ALBC-RELATED"/>
    <property type="match status" value="1"/>
</dbReference>
<keyword evidence="2" id="KW-0472">Membrane</keyword>
<comment type="caution">
    <text evidence="6">The sequence shown here is derived from an EMBL/GenBank/DDBJ whole genome shotgun (WGS) entry which is preliminary data.</text>
</comment>
<dbReference type="PROSITE" id="PS50893">
    <property type="entry name" value="ABC_TRANSPORTER_2"/>
    <property type="match status" value="1"/>
</dbReference>
<keyword evidence="4 6" id="KW-0067">ATP-binding</keyword>
<dbReference type="InterPro" id="IPR051782">
    <property type="entry name" value="ABC_Transporter_VariousFunc"/>
</dbReference>
<organism evidence="6 7">
    <name type="scientific">Roseateles flavus</name>
    <dbReference type="NCBI Taxonomy" id="3149041"/>
    <lineage>
        <taxon>Bacteria</taxon>
        <taxon>Pseudomonadati</taxon>
        <taxon>Pseudomonadota</taxon>
        <taxon>Betaproteobacteria</taxon>
        <taxon>Burkholderiales</taxon>
        <taxon>Sphaerotilaceae</taxon>
        <taxon>Roseateles</taxon>
    </lineage>
</organism>
<name>A0ABV0GFM0_9BURK</name>
<evidence type="ECO:0000313" key="6">
    <source>
        <dbReference type="EMBL" id="MEO3713840.1"/>
    </source>
</evidence>
<dbReference type="RefSeq" id="WP_347610624.1">
    <property type="nucleotide sequence ID" value="NZ_JBDPZC010000006.1"/>
</dbReference>
<evidence type="ECO:0000259" key="5">
    <source>
        <dbReference type="PROSITE" id="PS50893"/>
    </source>
</evidence>
<dbReference type="InterPro" id="IPR003439">
    <property type="entry name" value="ABC_transporter-like_ATP-bd"/>
</dbReference>
<dbReference type="Proteomes" id="UP001462640">
    <property type="component" value="Unassembled WGS sequence"/>
</dbReference>
<gene>
    <name evidence="6" type="ORF">ABDJ40_13830</name>
</gene>
<dbReference type="Gene3D" id="3.40.50.300">
    <property type="entry name" value="P-loop containing nucleotide triphosphate hydrolases"/>
    <property type="match status" value="1"/>
</dbReference>
<keyword evidence="3" id="KW-0547">Nucleotide-binding</keyword>
<evidence type="ECO:0000313" key="7">
    <source>
        <dbReference type="Proteomes" id="UP001462640"/>
    </source>
</evidence>
<keyword evidence="2" id="KW-1003">Cell membrane</keyword>
<evidence type="ECO:0000256" key="4">
    <source>
        <dbReference type="ARBA" id="ARBA00022840"/>
    </source>
</evidence>
<dbReference type="GO" id="GO:0005524">
    <property type="term" value="F:ATP binding"/>
    <property type="evidence" value="ECO:0007669"/>
    <property type="project" value="UniProtKB-KW"/>
</dbReference>
<dbReference type="Pfam" id="PF00005">
    <property type="entry name" value="ABC_tran"/>
    <property type="match status" value="1"/>
</dbReference>
<dbReference type="InterPro" id="IPR003593">
    <property type="entry name" value="AAA+_ATPase"/>
</dbReference>
<dbReference type="InterPro" id="IPR027417">
    <property type="entry name" value="P-loop_NTPase"/>
</dbReference>
<dbReference type="SUPFAM" id="SSF52540">
    <property type="entry name" value="P-loop containing nucleoside triphosphate hydrolases"/>
    <property type="match status" value="1"/>
</dbReference>
<evidence type="ECO:0000256" key="2">
    <source>
        <dbReference type="ARBA" id="ARBA00022475"/>
    </source>
</evidence>
<evidence type="ECO:0000256" key="3">
    <source>
        <dbReference type="ARBA" id="ARBA00022741"/>
    </source>
</evidence>
<evidence type="ECO:0000256" key="1">
    <source>
        <dbReference type="ARBA" id="ARBA00022448"/>
    </source>
</evidence>
<dbReference type="PANTHER" id="PTHR42939">
    <property type="entry name" value="ABC TRANSPORTER ATP-BINDING PROTEIN ALBC-RELATED"/>
    <property type="match status" value="1"/>
</dbReference>
<proteinExistence type="predicted"/>
<dbReference type="CDD" id="cd03230">
    <property type="entry name" value="ABC_DR_subfamily_A"/>
    <property type="match status" value="1"/>
</dbReference>
<keyword evidence="7" id="KW-1185">Reference proteome</keyword>
<dbReference type="SMART" id="SM00382">
    <property type="entry name" value="AAA"/>
    <property type="match status" value="1"/>
</dbReference>
<accession>A0ABV0GFM0</accession>
<reference evidence="6 7" key="1">
    <citation type="submission" date="2024-05" db="EMBL/GenBank/DDBJ databases">
        <title>Roseateles sp. 2.12 16S ribosomal RNA gene Genome sequencing and assembly.</title>
        <authorList>
            <person name="Woo H."/>
        </authorList>
    </citation>
    <scope>NUCLEOTIDE SEQUENCE [LARGE SCALE GENOMIC DNA]</scope>
    <source>
        <strain evidence="6 7">2.12</strain>
    </source>
</reference>
<protein>
    <submittedName>
        <fullName evidence="6">ABC transporter ATP-binding protein</fullName>
    </submittedName>
</protein>
<feature type="domain" description="ABC transporter" evidence="5">
    <location>
        <begin position="12"/>
        <end position="243"/>
    </location>
</feature>
<dbReference type="InterPro" id="IPR017871">
    <property type="entry name" value="ABC_transporter-like_CS"/>
</dbReference>